<accession>A0ABU3RG87</accession>
<feature type="region of interest" description="Disordered" evidence="1">
    <location>
        <begin position="1"/>
        <end position="30"/>
    </location>
</feature>
<reference evidence="3 4" key="1">
    <citation type="submission" date="2023-10" db="EMBL/GenBank/DDBJ databases">
        <title>Paenibacillus strain PFR10 Genome sequencing and assembly.</title>
        <authorList>
            <person name="Kim I."/>
        </authorList>
    </citation>
    <scope>NUCLEOTIDE SEQUENCE [LARGE SCALE GENOMIC DNA]</scope>
    <source>
        <strain evidence="3 4">PFR10</strain>
    </source>
</reference>
<feature type="compositionally biased region" description="Polar residues" evidence="1">
    <location>
        <begin position="15"/>
        <end position="28"/>
    </location>
</feature>
<protein>
    <recommendedName>
        <fullName evidence="5">RDD family protein</fullName>
    </recommendedName>
</protein>
<organism evidence="3 4">
    <name type="scientific">Paenibacillus violae</name>
    <dbReference type="NCBI Taxonomy" id="3077234"/>
    <lineage>
        <taxon>Bacteria</taxon>
        <taxon>Bacillati</taxon>
        <taxon>Bacillota</taxon>
        <taxon>Bacilli</taxon>
        <taxon>Bacillales</taxon>
        <taxon>Paenibacillaceae</taxon>
        <taxon>Paenibacillus</taxon>
    </lineage>
</organism>
<evidence type="ECO:0000313" key="3">
    <source>
        <dbReference type="EMBL" id="MDU0203297.1"/>
    </source>
</evidence>
<gene>
    <name evidence="3" type="ORF">RQP52_19640</name>
</gene>
<comment type="caution">
    <text evidence="3">The sequence shown here is derived from an EMBL/GenBank/DDBJ whole genome shotgun (WGS) entry which is preliminary data.</text>
</comment>
<dbReference type="Proteomes" id="UP001260980">
    <property type="component" value="Unassembled WGS sequence"/>
</dbReference>
<feature type="transmembrane region" description="Helical" evidence="2">
    <location>
        <begin position="82"/>
        <end position="103"/>
    </location>
</feature>
<keyword evidence="2" id="KW-1133">Transmembrane helix</keyword>
<keyword evidence="2" id="KW-0812">Transmembrane</keyword>
<proteinExistence type="predicted"/>
<keyword evidence="4" id="KW-1185">Reference proteome</keyword>
<name>A0ABU3RG87_9BACL</name>
<dbReference type="EMBL" id="JAWCUD010000006">
    <property type="protein sequence ID" value="MDU0203297.1"/>
    <property type="molecule type" value="Genomic_DNA"/>
</dbReference>
<evidence type="ECO:0008006" key="5">
    <source>
        <dbReference type="Google" id="ProtNLM"/>
    </source>
</evidence>
<keyword evidence="2" id="KW-0472">Membrane</keyword>
<evidence type="ECO:0000256" key="1">
    <source>
        <dbReference type="SAM" id="MobiDB-lite"/>
    </source>
</evidence>
<evidence type="ECO:0000313" key="4">
    <source>
        <dbReference type="Proteomes" id="UP001260980"/>
    </source>
</evidence>
<evidence type="ECO:0000256" key="2">
    <source>
        <dbReference type="SAM" id="Phobius"/>
    </source>
</evidence>
<feature type="transmembrane region" description="Helical" evidence="2">
    <location>
        <begin position="49"/>
        <end position="70"/>
    </location>
</feature>
<sequence>MTNEQKPNTEPPKDNSPQNKSNEPSKSSDLFGFGRMMDKLPLHKLSARMAYCMFFDLLLLLFVIILRVTGTKVNDFPNAWDFRFIVMTTIIVFFVGLCDLMSVRKK</sequence>